<name>A0A1Q4PBN1_ECOLX</name>
<evidence type="ECO:0000313" key="1">
    <source>
        <dbReference type="EMBL" id="HAI2140897.1"/>
    </source>
</evidence>
<accession>A0A1Q4PBN1</accession>
<proteinExistence type="predicted"/>
<protein>
    <submittedName>
        <fullName evidence="1">Uncharacterized protein</fullName>
    </submittedName>
</protein>
<reference evidence="3" key="4">
    <citation type="submission" date="2023-10" db="EMBL/GenBank/DDBJ databases">
        <title>Draft Genome Sequence of a Shiga toxin-producing Escherichia coli strain from deer meat showing an IS-element integration in the B-subunit of the Shiga toxin Stx2b gene.</title>
        <authorList>
            <person name="Projahn M."/>
            <person name="Borowiak M."/>
        </authorList>
    </citation>
    <scope>NUCLEOTIDE SEQUENCE</scope>
    <source>
        <strain evidence="3">BfR-EC-18960</strain>
    </source>
</reference>
<evidence type="ECO:0000313" key="4">
    <source>
        <dbReference type="Proteomes" id="UP000327073"/>
    </source>
</evidence>
<dbReference type="EMBL" id="DABDSA010000005">
    <property type="protein sequence ID" value="HAI2140897.1"/>
    <property type="molecule type" value="Genomic_DNA"/>
</dbReference>
<dbReference type="Proteomes" id="UP000852798">
    <property type="component" value="Unassembled WGS sequence"/>
</dbReference>
<evidence type="ECO:0000313" key="2">
    <source>
        <dbReference type="EMBL" id="KAB0126844.1"/>
    </source>
</evidence>
<comment type="caution">
    <text evidence="1">The sequence shown here is derived from an EMBL/GenBank/DDBJ whole genome shotgun (WGS) entry which is preliminary data.</text>
</comment>
<reference evidence="1" key="1">
    <citation type="journal article" date="2018" name="Genome Biol.">
        <title>SKESA: strategic k-mer extension for scrupulous assemblies.</title>
        <authorList>
            <person name="Souvorov A."/>
            <person name="Agarwala R."/>
            <person name="Lipman D.J."/>
        </authorList>
    </citation>
    <scope>NUCLEOTIDE SEQUENCE [LARGE SCALE GENOMIC DNA]</scope>
    <source>
        <strain evidence="1">BCW_4213</strain>
    </source>
</reference>
<reference evidence="1" key="3">
    <citation type="submission" date="2020-02" db="EMBL/GenBank/DDBJ databases">
        <authorList>
            <consortium name="NCBI Pathogen Detection Project"/>
        </authorList>
    </citation>
    <scope>NUCLEOTIDE SEQUENCE</scope>
    <source>
        <strain evidence="1">BCW_4213</strain>
    </source>
</reference>
<dbReference type="AlphaFoldDB" id="A0A1Q4PBN1"/>
<gene>
    <name evidence="2" type="ORF">F7F11_03475</name>
    <name evidence="1" type="ORF">HI055_001206</name>
    <name evidence="3" type="ORF">R8G00_26415</name>
</gene>
<reference evidence="2 4" key="2">
    <citation type="submission" date="2019-03" db="EMBL/GenBank/DDBJ databases">
        <title>Whole Genome Sequencing of Shiga-Toxin Escherichia coli Strains from Nebraska.</title>
        <authorList>
            <person name="Abdalhamid B."/>
            <person name="Mccutchen E.L."/>
            <person name="Bouska A.C."/>
            <person name="Hinrichs S.H."/>
            <person name="Iwen P.C."/>
        </authorList>
    </citation>
    <scope>NUCLEOTIDE SEQUENCE [LARGE SCALE GENOMIC DNA]</scope>
    <source>
        <strain evidence="2 4">STEC_170836</strain>
    </source>
</reference>
<organism evidence="1">
    <name type="scientific">Escherichia coli</name>
    <dbReference type="NCBI Taxonomy" id="562"/>
    <lineage>
        <taxon>Bacteria</taxon>
        <taxon>Pseudomonadati</taxon>
        <taxon>Pseudomonadota</taxon>
        <taxon>Gammaproteobacteria</taxon>
        <taxon>Enterobacterales</taxon>
        <taxon>Enterobacteriaceae</taxon>
        <taxon>Escherichia</taxon>
    </lineage>
</organism>
<evidence type="ECO:0000313" key="3">
    <source>
        <dbReference type="EMBL" id="MDW9352985.1"/>
    </source>
</evidence>
<sequence length="294" mass="34287">MKAGVFLIPECFDFNTDILSLSSDLDLASKLVVNTRSEFIHFMKSREFDSKIAELLFSTSPDYAGMMSRFYDQHLSKVIKMDINDDDIIDIINSEEPKYSNRLLSIFNTGKKDLNIKYVNRLIDSEIKMNDYCTDILLNYPRNDEQYCEDIQQVYKNLIFLDYPEAKEFKTFNSLKRMTGGYDNFLKAITNFLSYMNKFEFKTKDMMDTLKMMESDLGSPVTPEGGGKKSRSLKRDFLINGKLYTNVNCEFHLKLENVDDTKGNRKHHKNRIYFGFIMISDKNRVAIAHIGEHI</sequence>
<dbReference type="RefSeq" id="WP_073569094.1">
    <property type="nucleotide sequence ID" value="NZ_BFVX01000010.1"/>
</dbReference>
<dbReference type="Proteomes" id="UP000327073">
    <property type="component" value="Unassembled WGS sequence"/>
</dbReference>
<dbReference type="EMBL" id="JAWPMK010000002">
    <property type="protein sequence ID" value="MDW9352985.1"/>
    <property type="molecule type" value="Genomic_DNA"/>
</dbReference>
<dbReference type="Proteomes" id="UP001271591">
    <property type="component" value="Unassembled WGS sequence"/>
</dbReference>
<dbReference type="EMBL" id="VZEL01000002">
    <property type="protein sequence ID" value="KAB0126844.1"/>
    <property type="molecule type" value="Genomic_DNA"/>
</dbReference>